<dbReference type="Pfam" id="PF22938">
    <property type="entry name" value="Integrase_p58_C"/>
    <property type="match status" value="1"/>
</dbReference>
<gene>
    <name evidence="3" type="ORF">NDU88_001189</name>
</gene>
<keyword evidence="4" id="KW-1185">Reference proteome</keyword>
<evidence type="ECO:0000313" key="3">
    <source>
        <dbReference type="EMBL" id="KAJ1134742.1"/>
    </source>
</evidence>
<comment type="caution">
    <text evidence="3">The sequence shown here is derived from an EMBL/GenBank/DDBJ whole genome shotgun (WGS) entry which is preliminary data.</text>
</comment>
<reference evidence="3" key="1">
    <citation type="journal article" date="2022" name="bioRxiv">
        <title>Sequencing and chromosome-scale assembly of the giantPleurodeles waltlgenome.</title>
        <authorList>
            <person name="Brown T."/>
            <person name="Elewa A."/>
            <person name="Iarovenko S."/>
            <person name="Subramanian E."/>
            <person name="Araus A.J."/>
            <person name="Petzold A."/>
            <person name="Susuki M."/>
            <person name="Suzuki K.-i.T."/>
            <person name="Hayashi T."/>
            <person name="Toyoda A."/>
            <person name="Oliveira C."/>
            <person name="Osipova E."/>
            <person name="Leigh N.D."/>
            <person name="Simon A."/>
            <person name="Yun M.H."/>
        </authorList>
    </citation>
    <scope>NUCLEOTIDE SEQUENCE</scope>
    <source>
        <strain evidence="3">20211129_DDA</strain>
        <tissue evidence="3">Liver</tissue>
    </source>
</reference>
<proteinExistence type="predicted"/>
<evidence type="ECO:0000313" key="4">
    <source>
        <dbReference type="Proteomes" id="UP001066276"/>
    </source>
</evidence>
<dbReference type="Proteomes" id="UP001066276">
    <property type="component" value="Chromosome 6"/>
</dbReference>
<feature type="region of interest" description="Disordered" evidence="1">
    <location>
        <begin position="1"/>
        <end position="27"/>
    </location>
</feature>
<dbReference type="AlphaFoldDB" id="A0AAV7Q2E0"/>
<feature type="domain" description="Integrase p58-like C-terminal" evidence="2">
    <location>
        <begin position="114"/>
        <end position="147"/>
    </location>
</feature>
<organism evidence="3 4">
    <name type="scientific">Pleurodeles waltl</name>
    <name type="common">Iberian ribbed newt</name>
    <dbReference type="NCBI Taxonomy" id="8319"/>
    <lineage>
        <taxon>Eukaryota</taxon>
        <taxon>Metazoa</taxon>
        <taxon>Chordata</taxon>
        <taxon>Craniata</taxon>
        <taxon>Vertebrata</taxon>
        <taxon>Euteleostomi</taxon>
        <taxon>Amphibia</taxon>
        <taxon>Batrachia</taxon>
        <taxon>Caudata</taxon>
        <taxon>Salamandroidea</taxon>
        <taxon>Salamandridae</taxon>
        <taxon>Pleurodelinae</taxon>
        <taxon>Pleurodeles</taxon>
    </lineage>
</organism>
<evidence type="ECO:0000259" key="2">
    <source>
        <dbReference type="Pfam" id="PF22938"/>
    </source>
</evidence>
<protein>
    <recommendedName>
        <fullName evidence="2">Integrase p58-like C-terminal domain-containing protein</fullName>
    </recommendedName>
</protein>
<dbReference type="InterPro" id="IPR054465">
    <property type="entry name" value="Integrase_p58-like_C"/>
</dbReference>
<evidence type="ECO:0000256" key="1">
    <source>
        <dbReference type="SAM" id="MobiDB-lite"/>
    </source>
</evidence>
<sequence length="369" mass="40492">MTAGCPPLQQPKDQEAENPKNRPHSGESVALAEMLAEQWEQSEDDLKDILTYTRDLKENLHKIWEEAHKTLREAQVKQKAHYDALSSSRSLTVGQKVLVLLPFTENKLLARWQGPYNVLEQVTPTTYKIEIPNGSGREQIHHINLLKTWYPSAVWLYQPQPSGGECDGSIVTESIPQYPWGTIASGFPDPDAVLSGSNEQRRLGDDGVFKTLLDVAQGATGETSATGEKRATGETRATRETVVTGETEEMAAAQEIVAAPVVAAAAQEMAAALEAETLTTPGGAVRGDTPREVGRTVRIQPCPADTELRPTTAGFPQLQQPMGHWGRKPQEPATLLGERGLGRYEDKGLMYFYSTSGRREGTDRIPTLH</sequence>
<name>A0AAV7Q2E0_PLEWA</name>
<dbReference type="EMBL" id="JANPWB010000010">
    <property type="protein sequence ID" value="KAJ1134742.1"/>
    <property type="molecule type" value="Genomic_DNA"/>
</dbReference>
<accession>A0AAV7Q2E0</accession>